<proteinExistence type="predicted"/>
<accession>A0AA39KKE0</accession>
<reference evidence="3" key="1">
    <citation type="journal article" date="2023" name="bioRxiv">
        <title>Scaffold-level genome assemblies of two parasitoid biocontrol wasps reveal the parthenogenesis mechanism and an associated novel virus.</title>
        <authorList>
            <person name="Inwood S."/>
            <person name="Skelly J."/>
            <person name="Guhlin J."/>
            <person name="Harrop T."/>
            <person name="Goldson S."/>
            <person name="Dearden P."/>
        </authorList>
    </citation>
    <scope>NUCLEOTIDE SEQUENCE</scope>
    <source>
        <strain evidence="3">Irish</strain>
        <tissue evidence="3">Whole body</tissue>
    </source>
</reference>
<evidence type="ECO:0000256" key="1">
    <source>
        <dbReference type="SAM" id="Coils"/>
    </source>
</evidence>
<dbReference type="AlphaFoldDB" id="A0AA39KKE0"/>
<name>A0AA39KKE0_9HYME</name>
<evidence type="ECO:0000256" key="2">
    <source>
        <dbReference type="SAM" id="MobiDB-lite"/>
    </source>
</evidence>
<comment type="caution">
    <text evidence="3">The sequence shown here is derived from an EMBL/GenBank/DDBJ whole genome shotgun (WGS) entry which is preliminary data.</text>
</comment>
<keyword evidence="4" id="KW-1185">Reference proteome</keyword>
<protein>
    <submittedName>
        <fullName evidence="3">Uncharacterized protein</fullName>
    </submittedName>
</protein>
<feature type="compositionally biased region" description="Basic and acidic residues" evidence="2">
    <location>
        <begin position="16"/>
        <end position="31"/>
    </location>
</feature>
<feature type="compositionally biased region" description="Polar residues" evidence="2">
    <location>
        <begin position="32"/>
        <end position="41"/>
    </location>
</feature>
<gene>
    <name evidence="3" type="ORF">PV328_003203</name>
</gene>
<feature type="region of interest" description="Disordered" evidence="2">
    <location>
        <begin position="941"/>
        <end position="984"/>
    </location>
</feature>
<evidence type="ECO:0000313" key="4">
    <source>
        <dbReference type="Proteomes" id="UP001168990"/>
    </source>
</evidence>
<dbReference type="EMBL" id="JAQQBS010001422">
    <property type="protein sequence ID" value="KAK0164592.1"/>
    <property type="molecule type" value="Genomic_DNA"/>
</dbReference>
<organism evidence="3 4">
    <name type="scientific">Microctonus aethiopoides</name>
    <dbReference type="NCBI Taxonomy" id="144406"/>
    <lineage>
        <taxon>Eukaryota</taxon>
        <taxon>Metazoa</taxon>
        <taxon>Ecdysozoa</taxon>
        <taxon>Arthropoda</taxon>
        <taxon>Hexapoda</taxon>
        <taxon>Insecta</taxon>
        <taxon>Pterygota</taxon>
        <taxon>Neoptera</taxon>
        <taxon>Endopterygota</taxon>
        <taxon>Hymenoptera</taxon>
        <taxon>Apocrita</taxon>
        <taxon>Ichneumonoidea</taxon>
        <taxon>Braconidae</taxon>
        <taxon>Euphorinae</taxon>
        <taxon>Microctonus</taxon>
    </lineage>
</organism>
<dbReference type="Proteomes" id="UP001168990">
    <property type="component" value="Unassembled WGS sequence"/>
</dbReference>
<feature type="coiled-coil region" evidence="1">
    <location>
        <begin position="366"/>
        <end position="399"/>
    </location>
</feature>
<reference evidence="3" key="2">
    <citation type="submission" date="2023-03" db="EMBL/GenBank/DDBJ databases">
        <authorList>
            <person name="Inwood S.N."/>
            <person name="Skelly J.G."/>
            <person name="Guhlin J."/>
            <person name="Harrop T.W.R."/>
            <person name="Goldson S.G."/>
            <person name="Dearden P.K."/>
        </authorList>
    </citation>
    <scope>NUCLEOTIDE SEQUENCE</scope>
    <source>
        <strain evidence="3">Irish</strain>
        <tissue evidence="3">Whole body</tissue>
    </source>
</reference>
<feature type="compositionally biased region" description="Polar residues" evidence="2">
    <location>
        <begin position="1"/>
        <end position="11"/>
    </location>
</feature>
<feature type="region of interest" description="Disordered" evidence="2">
    <location>
        <begin position="1"/>
        <end position="51"/>
    </location>
</feature>
<keyword evidence="1" id="KW-0175">Coiled coil</keyword>
<evidence type="ECO:0000313" key="3">
    <source>
        <dbReference type="EMBL" id="KAK0164592.1"/>
    </source>
</evidence>
<sequence>MGGTQSGTNSLGDALWMHERQRQRSQRENARYEQSQNVGENTNDRRKLLKRTRSLAVITEDTARSDRNTREDFHFGETPNFSIPRRPQLIPRAKLIDRHSLKDRLSRSQQHLYDPEDRIEDERSYHSRSTCDIYGVAPPLPYFHEITTPSCSRGENRIVEDRLNILDWPRTPRRYRSHQDLDTVSGLVDIVEDNCPIDDPQSCNPYTQVKRKRKEHRSLDSILFEDERELEYFDVLNLLPLSKVRLELDEADTRSHQNLIAAKQIQELSTPITSTNFKVPTLCDDFDVESIEESERRHTPRILQVSEFSDDNQDDSLHLGSNITDEEKCKSHSITEGIDTTQGKNHSEEESCNSLITLSCRGAWGIDSHRESLKITEEKSEALDEREKIKNDAVKKEETQERVNNFVDKTSEIPFVSDIGDDSVEKNSCENGVIVAVRHDTFPTVGESEDFKAIWVTDTDENMTRRPQVLKIVDNDVTRRQRHNVNAVEVDTTAARDVEVYENHDDIKANKISCVAPLNTSSNIPHKMEEKIEELNHPVEQKRLSIENARNIFEGKREETENSRNQRNEGRFERIVKETTNIIEKACNAVKGSLGFEARSESSDLGLGSDCGSDTRRRSFDDNVDIIDDTMCQDVRKNSKNHLNGNHLKVGRTNLTRSHSCVDSLECQPDNDGVEFDHIRYKIVKSKLFGKNLFANVSNKTEPDYDGIMEYLREYSIQELLLDNNVVIIEPVRAEPVDIKHTSAYNKGKFTSTCRVAGSVQKKEINKNDQTDDKLEINNSTKISKQSTLRKHFFYHPIRVNRELIDEELPDPDTVKNVRQMFETTFRPNSISNQNNSQAQKSISMKDLSCITECQLDAGNERSPKVSRSRCFSRAKDLTRLFENLDKTSSRNIRTGKEDNVCCRSNSKTRILAQSFEARSGNTSPCDSGCARNKIIRYRHQNHRQRQKHTSWDAGSVSSGVSSDYPDTDGGSGAQCTSSEDEDVDCRDEEEMRNSERVHGHFVSQDVLRKIRECGTSVTYYGGKVVNTCNGPLISPMTCKINRNERLMGGDGGDNGDGGGIDGDDYVKFRLVKSNSCDSRLELAGRVIERRSRLEARELAANIESTRKPDLRTCTIAETPSIEITSLDNLRVEEDRMQPEYNEGVNINREPPVVIGLEPKKDENRHPITFKADFKLGKINDTKSNITNRFGSALMRWQINETNWNKKQTDFGKMEFEEFEVLEDSLNGPENC</sequence>